<dbReference type="Gene3D" id="1.10.1240.10">
    <property type="entry name" value="Methionine synthase domain"/>
    <property type="match status" value="1"/>
</dbReference>
<dbReference type="InterPro" id="IPR006158">
    <property type="entry name" value="Cobalamin-bd"/>
</dbReference>
<protein>
    <submittedName>
        <fullName evidence="2">B12-binding domain-containing protein</fullName>
    </submittedName>
</protein>
<comment type="caution">
    <text evidence="2">The sequence shown here is derived from an EMBL/GenBank/DDBJ whole genome shotgun (WGS) entry which is preliminary data.</text>
</comment>
<proteinExistence type="predicted"/>
<evidence type="ECO:0000313" key="3">
    <source>
        <dbReference type="Proteomes" id="UP001596456"/>
    </source>
</evidence>
<dbReference type="InterPro" id="IPR036594">
    <property type="entry name" value="Meth_synthase_dom"/>
</dbReference>
<dbReference type="Proteomes" id="UP001596456">
    <property type="component" value="Unassembled WGS sequence"/>
</dbReference>
<gene>
    <name evidence="2" type="ORF">ACFQPS_10460</name>
</gene>
<dbReference type="PROSITE" id="PS51332">
    <property type="entry name" value="B12_BINDING"/>
    <property type="match status" value="1"/>
</dbReference>
<dbReference type="Pfam" id="PF02310">
    <property type="entry name" value="B12-binding"/>
    <property type="match status" value="1"/>
</dbReference>
<dbReference type="RefSeq" id="WP_377358753.1">
    <property type="nucleotide sequence ID" value="NZ_JBHTCM010000010.1"/>
</dbReference>
<name>A0ABW2KU80_9PROT</name>
<evidence type="ECO:0000259" key="1">
    <source>
        <dbReference type="PROSITE" id="PS51332"/>
    </source>
</evidence>
<organism evidence="2 3">
    <name type="scientific">Rhodocista pekingensis</name>
    <dbReference type="NCBI Taxonomy" id="201185"/>
    <lineage>
        <taxon>Bacteria</taxon>
        <taxon>Pseudomonadati</taxon>
        <taxon>Pseudomonadota</taxon>
        <taxon>Alphaproteobacteria</taxon>
        <taxon>Rhodospirillales</taxon>
        <taxon>Azospirillaceae</taxon>
        <taxon>Rhodocista</taxon>
    </lineage>
</organism>
<dbReference type="EMBL" id="JBHTCM010000010">
    <property type="protein sequence ID" value="MFC7333584.1"/>
    <property type="molecule type" value="Genomic_DNA"/>
</dbReference>
<dbReference type="SUPFAM" id="SSF52242">
    <property type="entry name" value="Cobalamin (vitamin B12)-binding domain"/>
    <property type="match status" value="1"/>
</dbReference>
<sequence length="298" mass="31903">MNDSVEWVAAGSAWSDAGNDADDRNLSSKSADAHPGDCDGLSLALRGNAGNESFARLILSQSSLTACCCQQACHRSTPGDVDVARFASLILENDIAAATAFIEDWLARGVSLDTIYLDLLAPTARHLGSLWDDDMCDFADVTVGLCRLQQVLRGLSTTFIGEADRPDPRRRILLVTVPGEQHSFGLLMVAEFFRRAGWDVTTAMPTSRDDLSTLVRSEWFALVGLSASCDSRLDAMAAAIRSVRRASRNRLVGVLVGGPVFDGHPEYVTAVGADIMARNGQEATVQAQNLLALMPAGC</sequence>
<dbReference type="Gene3D" id="3.40.50.280">
    <property type="entry name" value="Cobalamin-binding domain"/>
    <property type="match status" value="1"/>
</dbReference>
<accession>A0ABW2KU80</accession>
<feature type="domain" description="B12-binding" evidence="1">
    <location>
        <begin position="169"/>
        <end position="298"/>
    </location>
</feature>
<reference evidence="3" key="1">
    <citation type="journal article" date="2019" name="Int. J. Syst. Evol. Microbiol.">
        <title>The Global Catalogue of Microorganisms (GCM) 10K type strain sequencing project: providing services to taxonomists for standard genome sequencing and annotation.</title>
        <authorList>
            <consortium name="The Broad Institute Genomics Platform"/>
            <consortium name="The Broad Institute Genome Sequencing Center for Infectious Disease"/>
            <person name="Wu L."/>
            <person name="Ma J."/>
        </authorList>
    </citation>
    <scope>NUCLEOTIDE SEQUENCE [LARGE SCALE GENOMIC DNA]</scope>
    <source>
        <strain evidence="3">CGMCC 1.16275</strain>
    </source>
</reference>
<evidence type="ECO:0000313" key="2">
    <source>
        <dbReference type="EMBL" id="MFC7333584.1"/>
    </source>
</evidence>
<keyword evidence="3" id="KW-1185">Reference proteome</keyword>
<dbReference type="InterPro" id="IPR036724">
    <property type="entry name" value="Cobalamin-bd_sf"/>
</dbReference>
<dbReference type="CDD" id="cd02065">
    <property type="entry name" value="B12-binding_like"/>
    <property type="match status" value="1"/>
</dbReference>